<dbReference type="PANTHER" id="PTHR22997">
    <property type="entry name" value="PIH1 DOMAIN-CONTAINING PROTEIN 1"/>
    <property type="match status" value="1"/>
</dbReference>
<evidence type="ECO:0000256" key="2">
    <source>
        <dbReference type="ARBA" id="ARBA00040541"/>
    </source>
</evidence>
<dbReference type="EMBL" id="JANPWB010000005">
    <property type="protein sequence ID" value="KAJ1189334.1"/>
    <property type="molecule type" value="Genomic_DNA"/>
</dbReference>
<dbReference type="Pfam" id="PF18201">
    <property type="entry name" value="PIH1_CS"/>
    <property type="match status" value="1"/>
</dbReference>
<reference evidence="5" key="1">
    <citation type="journal article" date="2022" name="bioRxiv">
        <title>Sequencing and chromosome-scale assembly of the giantPleurodeles waltlgenome.</title>
        <authorList>
            <person name="Brown T."/>
            <person name="Elewa A."/>
            <person name="Iarovenko S."/>
            <person name="Subramanian E."/>
            <person name="Araus A.J."/>
            <person name="Petzold A."/>
            <person name="Susuki M."/>
            <person name="Suzuki K.-i.T."/>
            <person name="Hayashi T."/>
            <person name="Toyoda A."/>
            <person name="Oliveira C."/>
            <person name="Osipova E."/>
            <person name="Leigh N.D."/>
            <person name="Simon A."/>
            <person name="Yun M.H."/>
        </authorList>
    </citation>
    <scope>NUCLEOTIDE SEQUENCE</scope>
    <source>
        <strain evidence="5">20211129_DDA</strain>
        <tissue evidence="5">Liver</tissue>
    </source>
</reference>
<dbReference type="InterPro" id="IPR050734">
    <property type="entry name" value="PIH1/Kintoun_subfamily"/>
</dbReference>
<name>A0AAV7UK07_PLEWA</name>
<evidence type="ECO:0000256" key="1">
    <source>
        <dbReference type="ARBA" id="ARBA00008511"/>
    </source>
</evidence>
<gene>
    <name evidence="5" type="ORF">NDU88_006082</name>
</gene>
<organism evidence="5 6">
    <name type="scientific">Pleurodeles waltl</name>
    <name type="common">Iberian ribbed newt</name>
    <dbReference type="NCBI Taxonomy" id="8319"/>
    <lineage>
        <taxon>Eukaryota</taxon>
        <taxon>Metazoa</taxon>
        <taxon>Chordata</taxon>
        <taxon>Craniata</taxon>
        <taxon>Vertebrata</taxon>
        <taxon>Euteleostomi</taxon>
        <taxon>Amphibia</taxon>
        <taxon>Batrachia</taxon>
        <taxon>Caudata</taxon>
        <taxon>Salamandroidea</taxon>
        <taxon>Salamandridae</taxon>
        <taxon>Pleurodelinae</taxon>
        <taxon>Pleurodeles</taxon>
    </lineage>
</organism>
<protein>
    <recommendedName>
        <fullName evidence="2">PIH1 domain-containing protein 2</fullName>
    </recommendedName>
</protein>
<dbReference type="Pfam" id="PF08190">
    <property type="entry name" value="PIH1"/>
    <property type="match status" value="1"/>
</dbReference>
<evidence type="ECO:0000259" key="3">
    <source>
        <dbReference type="Pfam" id="PF08190"/>
    </source>
</evidence>
<comment type="caution">
    <text evidence="5">The sequence shown here is derived from an EMBL/GenBank/DDBJ whole genome shotgun (WGS) entry which is preliminary data.</text>
</comment>
<accession>A0AAV7UK07</accession>
<dbReference type="GO" id="GO:0006364">
    <property type="term" value="P:rRNA processing"/>
    <property type="evidence" value="ECO:0007669"/>
    <property type="project" value="TreeGrafter"/>
</dbReference>
<evidence type="ECO:0000313" key="5">
    <source>
        <dbReference type="EMBL" id="KAJ1189334.1"/>
    </source>
</evidence>
<dbReference type="AlphaFoldDB" id="A0AAV7UK07"/>
<evidence type="ECO:0000259" key="4">
    <source>
        <dbReference type="Pfam" id="PF18201"/>
    </source>
</evidence>
<keyword evidence="6" id="KW-1185">Reference proteome</keyword>
<dbReference type="InterPro" id="IPR041442">
    <property type="entry name" value="PIH1D1/2/3_CS-like"/>
</dbReference>
<feature type="domain" description="PIH1 N-terminal" evidence="3">
    <location>
        <begin position="65"/>
        <end position="189"/>
    </location>
</feature>
<dbReference type="InterPro" id="IPR012981">
    <property type="entry name" value="PIH1_N"/>
</dbReference>
<dbReference type="GO" id="GO:1990904">
    <property type="term" value="C:ribonucleoprotein complex"/>
    <property type="evidence" value="ECO:0007669"/>
    <property type="project" value="TreeGrafter"/>
</dbReference>
<sequence length="350" mass="39803">MSYVITLITNNRLNWYFLSLAEHFVLLMEAGFSQDVLQHVEQFWSMLDDLADSDPAAYKKFIQHQLRDAKEQCAPPEPHISLHTKILIPEEKDLFINVCKWNMIPAPQSQTHPVPLGAGRLEEMDKESDMYTVFDVAYNPVVLKMADEDATEMDQLIRLAMKYIEETHKVRLCHSYQIADFRLKGSLKRMRENLRSFQSPSTDVKEEGANGTETPLLHQIKNISVHCKQQQVHHHIGLLNKDTGKSPKQCLIEEISSSEVLEKDLPKPFYELSIVKAATGESKTLELKVELPELTSVSECDLSISTDDVVLEAPGKYKLQLDLPFSVNEEAASAQFNKKNRTLLVTIPAL</sequence>
<dbReference type="CDD" id="cd00298">
    <property type="entry name" value="ACD_sHsps_p23-like"/>
    <property type="match status" value="1"/>
</dbReference>
<dbReference type="GO" id="GO:0005737">
    <property type="term" value="C:cytoplasm"/>
    <property type="evidence" value="ECO:0007669"/>
    <property type="project" value="TreeGrafter"/>
</dbReference>
<dbReference type="GO" id="GO:0097255">
    <property type="term" value="C:R2TP complex"/>
    <property type="evidence" value="ECO:0007669"/>
    <property type="project" value="TreeGrafter"/>
</dbReference>
<feature type="domain" description="PIH1D1/2/3 CS-like" evidence="4">
    <location>
        <begin position="283"/>
        <end position="348"/>
    </location>
</feature>
<comment type="similarity">
    <text evidence="1">Belongs to the PIH1 family.</text>
</comment>
<dbReference type="GO" id="GO:0000492">
    <property type="term" value="P:box C/D snoRNP assembly"/>
    <property type="evidence" value="ECO:0007669"/>
    <property type="project" value="TreeGrafter"/>
</dbReference>
<proteinExistence type="inferred from homology"/>
<dbReference type="Proteomes" id="UP001066276">
    <property type="component" value="Chromosome 3_1"/>
</dbReference>
<evidence type="ECO:0000313" key="6">
    <source>
        <dbReference type="Proteomes" id="UP001066276"/>
    </source>
</evidence>
<dbReference type="PANTHER" id="PTHR22997:SF6">
    <property type="entry name" value="PIH1 DOMAIN-CONTAINING PROTEIN 2"/>
    <property type="match status" value="1"/>
</dbReference>